<dbReference type="InterPro" id="IPR017853">
    <property type="entry name" value="GH"/>
</dbReference>
<keyword evidence="6" id="KW-1185">Reference proteome</keyword>
<dbReference type="GO" id="GO:0004553">
    <property type="term" value="F:hydrolase activity, hydrolyzing O-glycosyl compounds"/>
    <property type="evidence" value="ECO:0007669"/>
    <property type="project" value="InterPro"/>
</dbReference>
<reference evidence="5 6" key="1">
    <citation type="journal article" date="2012" name="Genome Biol.">
        <title>Genome and low-iron response of an oceanic diatom adapted to chronic iron limitation.</title>
        <authorList>
            <person name="Lommer M."/>
            <person name="Specht M."/>
            <person name="Roy A.S."/>
            <person name="Kraemer L."/>
            <person name="Andreson R."/>
            <person name="Gutowska M.A."/>
            <person name="Wolf J."/>
            <person name="Bergner S.V."/>
            <person name="Schilhabel M.B."/>
            <person name="Klostermeier U.C."/>
            <person name="Beiko R.G."/>
            <person name="Rosenstiel P."/>
            <person name="Hippler M."/>
            <person name="Laroche J."/>
        </authorList>
    </citation>
    <scope>NUCLEOTIDE SEQUENCE [LARGE SCALE GENOMIC DNA]</scope>
    <source>
        <strain evidence="5 6">CCMP1005</strain>
    </source>
</reference>
<accession>K0SRP7</accession>
<keyword evidence="1" id="KW-0378">Hydrolase</keyword>
<organism evidence="5 6">
    <name type="scientific">Thalassiosira oceanica</name>
    <name type="common">Marine diatom</name>
    <dbReference type="NCBI Taxonomy" id="159749"/>
    <lineage>
        <taxon>Eukaryota</taxon>
        <taxon>Sar</taxon>
        <taxon>Stramenopiles</taxon>
        <taxon>Ochrophyta</taxon>
        <taxon>Bacillariophyta</taxon>
        <taxon>Coscinodiscophyceae</taxon>
        <taxon>Thalassiosirophycidae</taxon>
        <taxon>Thalassiosirales</taxon>
        <taxon>Thalassiosiraceae</taxon>
        <taxon>Thalassiosira</taxon>
    </lineage>
</organism>
<dbReference type="SUPFAM" id="SSF51445">
    <property type="entry name" value="(Trans)glycosidases"/>
    <property type="match status" value="1"/>
</dbReference>
<dbReference type="InterPro" id="IPR001223">
    <property type="entry name" value="Glyco_hydro18_cat"/>
</dbReference>
<feature type="compositionally biased region" description="Low complexity" evidence="3">
    <location>
        <begin position="637"/>
        <end position="649"/>
    </location>
</feature>
<dbReference type="AlphaFoldDB" id="K0SRP7"/>
<name>K0SRP7_THAOC</name>
<comment type="caution">
    <text evidence="5">The sequence shown here is derived from an EMBL/GenBank/DDBJ whole genome shotgun (WGS) entry which is preliminary data.</text>
</comment>
<dbReference type="Proteomes" id="UP000266841">
    <property type="component" value="Unassembled WGS sequence"/>
</dbReference>
<sequence>YGSRGRPPDMTGRAVPLTGFPRGFLEEGSRIQVAMTRPSIAHMTRSCRVGWKMPSAPATGLSSFKLGLDSTPQVYAYTNRGLAIESSHEQELSIRLEDVNSGHKARDESQNGLRLYITSLRLHLPRAIPMALRPPLSIKRAVATANLCIITRARPAEVSEPLITSLIWKPAATEVRSCGVELSLCSAACPLGTIYTSFWPAICAGLLGGSSAAPLSRNEHQTSPFFLYVVASVRFRLPPDDIADIYICSAALRQEVPSARRGTIAVANTAGAASAARIAAMAVSRDRVMVRTISTTAAFHGRPRTRTAALRAPEARTPSVPAARLATPTPGVVPASSLTVTRLIAYVGNWQDCPSSSQTDAYTHIVVAFAVTYTWSQAKNNCDTSCNLAPTVPICANWNNQGLVDGWRAQGKKVILSFGGAGAFLGIPVLLVPSRMLDGIDIDYEYCYDIAGGQHGGCSQVDSAYYTDAKAQNFLRDITSKLRTKLDALGTGYELTHAPMDADLDGSKYYDILKERSADLDFLMPQFYNGITRPVPDGFASSGTGTVSAKSVYDTLVSDMFGGAPEKVVFGFCIDDCGGTGSNASGSQAVTIMQQVGTHYPCHGGAFFWVAFKDYGGSWSDVVWAEIAPSSGCSAGPLPTVSPTVSPKPTDSPTPAPTSESF</sequence>
<dbReference type="PROSITE" id="PS01095">
    <property type="entry name" value="GH18_1"/>
    <property type="match status" value="1"/>
</dbReference>
<evidence type="ECO:0000256" key="1">
    <source>
        <dbReference type="ARBA" id="ARBA00022801"/>
    </source>
</evidence>
<evidence type="ECO:0000313" key="5">
    <source>
        <dbReference type="EMBL" id="EJK63676.1"/>
    </source>
</evidence>
<keyword evidence="2" id="KW-0326">Glycosidase</keyword>
<dbReference type="InterPro" id="IPR001579">
    <property type="entry name" value="Glyco_hydro_18_chit_AS"/>
</dbReference>
<dbReference type="GO" id="GO:0005975">
    <property type="term" value="P:carbohydrate metabolic process"/>
    <property type="evidence" value="ECO:0007669"/>
    <property type="project" value="InterPro"/>
</dbReference>
<protein>
    <recommendedName>
        <fullName evidence="4">GH18 domain-containing protein</fullName>
    </recommendedName>
</protein>
<evidence type="ECO:0000313" key="6">
    <source>
        <dbReference type="Proteomes" id="UP000266841"/>
    </source>
</evidence>
<proteinExistence type="predicted"/>
<feature type="non-terminal residue" evidence="5">
    <location>
        <position position="1"/>
    </location>
</feature>
<gene>
    <name evidence="5" type="ORF">THAOC_15653</name>
</gene>
<dbReference type="OrthoDB" id="43722at2759"/>
<dbReference type="eggNOG" id="ENOG502QR8W">
    <property type="taxonomic scope" value="Eukaryota"/>
</dbReference>
<feature type="region of interest" description="Disordered" evidence="3">
    <location>
        <begin position="633"/>
        <end position="662"/>
    </location>
</feature>
<evidence type="ECO:0000256" key="2">
    <source>
        <dbReference type="ARBA" id="ARBA00023295"/>
    </source>
</evidence>
<dbReference type="EMBL" id="AGNL01018077">
    <property type="protein sequence ID" value="EJK63676.1"/>
    <property type="molecule type" value="Genomic_DNA"/>
</dbReference>
<dbReference type="Gene3D" id="3.20.20.80">
    <property type="entry name" value="Glycosidases"/>
    <property type="match status" value="2"/>
</dbReference>
<evidence type="ECO:0000259" key="4">
    <source>
        <dbReference type="PROSITE" id="PS51910"/>
    </source>
</evidence>
<feature type="domain" description="GH18" evidence="4">
    <location>
        <begin position="341"/>
        <end position="630"/>
    </location>
</feature>
<dbReference type="PROSITE" id="PS51910">
    <property type="entry name" value="GH18_2"/>
    <property type="match status" value="1"/>
</dbReference>
<evidence type="ECO:0000256" key="3">
    <source>
        <dbReference type="SAM" id="MobiDB-lite"/>
    </source>
</evidence>